<organism evidence="9 10">
    <name type="scientific">Dictyostelium purpureum</name>
    <name type="common">Slime mold</name>
    <dbReference type="NCBI Taxonomy" id="5786"/>
    <lineage>
        <taxon>Eukaryota</taxon>
        <taxon>Amoebozoa</taxon>
        <taxon>Evosea</taxon>
        <taxon>Eumycetozoa</taxon>
        <taxon>Dictyostelia</taxon>
        <taxon>Dictyosteliales</taxon>
        <taxon>Dictyosteliaceae</taxon>
        <taxon>Dictyostelium</taxon>
    </lineage>
</organism>
<dbReference type="GO" id="GO:0032977">
    <property type="term" value="F:membrane insertase activity"/>
    <property type="evidence" value="ECO:0000318"/>
    <property type="project" value="GO_Central"/>
</dbReference>
<feature type="coiled-coil region" evidence="6">
    <location>
        <begin position="361"/>
        <end position="388"/>
    </location>
</feature>
<dbReference type="VEuPathDB" id="AmoebaDB:DICPUDRAFT_157354"/>
<comment type="similarity">
    <text evidence="5">Belongs to the OXA1/ALB3/YidC family.</text>
</comment>
<dbReference type="InterPro" id="IPR001708">
    <property type="entry name" value="YidC/ALB3/OXA1/COX18"/>
</dbReference>
<feature type="transmembrane region" description="Helical" evidence="7">
    <location>
        <begin position="276"/>
        <end position="298"/>
    </location>
</feature>
<proteinExistence type="inferred from homology"/>
<evidence type="ECO:0000313" key="10">
    <source>
        <dbReference type="Proteomes" id="UP000001064"/>
    </source>
</evidence>
<evidence type="ECO:0000256" key="1">
    <source>
        <dbReference type="ARBA" id="ARBA00004141"/>
    </source>
</evidence>
<dbReference type="PANTHER" id="PTHR12428:SF65">
    <property type="entry name" value="CYTOCHROME C OXIDASE ASSEMBLY PROTEIN COX18, MITOCHONDRIAL"/>
    <property type="match status" value="1"/>
</dbReference>
<name>F0ZYX3_DICPU</name>
<dbReference type="KEGG" id="dpp:DICPUDRAFT_157354"/>
<evidence type="ECO:0000256" key="5">
    <source>
        <dbReference type="RuleBase" id="RU003945"/>
    </source>
</evidence>
<dbReference type="Proteomes" id="UP000001064">
    <property type="component" value="Unassembled WGS sequence"/>
</dbReference>
<keyword evidence="6" id="KW-0175">Coiled coil</keyword>
<feature type="domain" description="Membrane insertase YidC/Oxa/ALB C-terminal" evidence="8">
    <location>
        <begin position="129"/>
        <end position="311"/>
    </location>
</feature>
<evidence type="ECO:0000256" key="4">
    <source>
        <dbReference type="ARBA" id="ARBA00023136"/>
    </source>
</evidence>
<keyword evidence="4 7" id="KW-0472">Membrane</keyword>
<evidence type="ECO:0000256" key="7">
    <source>
        <dbReference type="SAM" id="Phobius"/>
    </source>
</evidence>
<dbReference type="InterPro" id="IPR028055">
    <property type="entry name" value="YidC/Oxa/ALB_C"/>
</dbReference>
<evidence type="ECO:0000313" key="9">
    <source>
        <dbReference type="EMBL" id="EGC30849.1"/>
    </source>
</evidence>
<dbReference type="FunCoup" id="F0ZYX3">
    <property type="interactions" value="13"/>
</dbReference>
<dbReference type="GeneID" id="10508574"/>
<sequence length="390" mass="44285">MIRGIKFLNTKSGVITSMNRFQSRSFINSTIKSTSFLNNTNNKITYKRSYSTDPNNNSSNITDLSSTTSNITDLSTNATNIVNGIKYADYVKTETISPDESLISAFFSKINFDNIEVLNGLHENYGLSWVAIIAGMALALRVTTFPVTLRTQRISAKMRMVRLETEKHGYLNDGTTEGRLKLMQLQQQIMKKYNVSPLSAIGPNLVLLPLLIYPFLIIRQISDHTTLLDNTSFLWADSLSAVDPYYLLPILSSAFQLLSTRFTLTADTHPLMKGFMYSISVLPLLFTIHFSAGLNVYWCTNSILFSLTNLFFKSKFGANLFGLPYDDPKSLKNEKIVIAPDQFTPVKTIEEIKDFEDIGKKEKLQEQIRAKNELIEKRKEELKAFRRKKN</sequence>
<evidence type="ECO:0000256" key="2">
    <source>
        <dbReference type="ARBA" id="ARBA00022692"/>
    </source>
</evidence>
<evidence type="ECO:0000259" key="8">
    <source>
        <dbReference type="Pfam" id="PF02096"/>
    </source>
</evidence>
<feature type="transmembrane region" description="Helical" evidence="7">
    <location>
        <begin position="127"/>
        <end position="149"/>
    </location>
</feature>
<gene>
    <name evidence="9" type="ORF">DICPUDRAFT_157354</name>
</gene>
<protein>
    <recommendedName>
        <fullName evidence="8">Membrane insertase YidC/Oxa/ALB C-terminal domain-containing protein</fullName>
    </recommendedName>
</protein>
<dbReference type="EMBL" id="GL871295">
    <property type="protein sequence ID" value="EGC30849.1"/>
    <property type="molecule type" value="Genomic_DNA"/>
</dbReference>
<evidence type="ECO:0000256" key="3">
    <source>
        <dbReference type="ARBA" id="ARBA00022989"/>
    </source>
</evidence>
<accession>F0ZYX3</accession>
<dbReference type="GO" id="GO:0032979">
    <property type="term" value="P:protein insertion into mitochondrial inner membrane from matrix"/>
    <property type="evidence" value="ECO:0000318"/>
    <property type="project" value="GO_Central"/>
</dbReference>
<dbReference type="OrthoDB" id="2148490at2759"/>
<dbReference type="PANTHER" id="PTHR12428">
    <property type="entry name" value="OXA1"/>
    <property type="match status" value="1"/>
</dbReference>
<dbReference type="InParanoid" id="F0ZYX3"/>
<dbReference type="STRING" id="5786.F0ZYX3"/>
<keyword evidence="10" id="KW-1185">Reference proteome</keyword>
<evidence type="ECO:0000256" key="6">
    <source>
        <dbReference type="SAM" id="Coils"/>
    </source>
</evidence>
<comment type="subcellular location">
    <subcellularLocation>
        <location evidence="1 5">Membrane</location>
        <topology evidence="1 5">Multi-pass membrane protein</topology>
    </subcellularLocation>
</comment>
<dbReference type="Pfam" id="PF02096">
    <property type="entry name" value="60KD_IMP"/>
    <property type="match status" value="1"/>
</dbReference>
<dbReference type="GO" id="GO:0005743">
    <property type="term" value="C:mitochondrial inner membrane"/>
    <property type="evidence" value="ECO:0000318"/>
    <property type="project" value="GO_Central"/>
</dbReference>
<dbReference type="eggNOG" id="KOG1239">
    <property type="taxonomic scope" value="Eukaryota"/>
</dbReference>
<keyword evidence="2 5" id="KW-0812">Transmembrane</keyword>
<reference evidence="10" key="1">
    <citation type="journal article" date="2011" name="Genome Biol.">
        <title>Comparative genomics of the social amoebae Dictyostelium discoideum and Dictyostelium purpureum.</title>
        <authorList>
            <consortium name="US DOE Joint Genome Institute (JGI-PGF)"/>
            <person name="Sucgang R."/>
            <person name="Kuo A."/>
            <person name="Tian X."/>
            <person name="Salerno W."/>
            <person name="Parikh A."/>
            <person name="Feasley C.L."/>
            <person name="Dalin E."/>
            <person name="Tu H."/>
            <person name="Huang E."/>
            <person name="Barry K."/>
            <person name="Lindquist E."/>
            <person name="Shapiro H."/>
            <person name="Bruce D."/>
            <person name="Schmutz J."/>
            <person name="Salamov A."/>
            <person name="Fey P."/>
            <person name="Gaudet P."/>
            <person name="Anjard C."/>
            <person name="Babu M.M."/>
            <person name="Basu S."/>
            <person name="Bushmanova Y."/>
            <person name="van der Wel H."/>
            <person name="Katoh-Kurasawa M."/>
            <person name="Dinh C."/>
            <person name="Coutinho P.M."/>
            <person name="Saito T."/>
            <person name="Elias M."/>
            <person name="Schaap P."/>
            <person name="Kay R.R."/>
            <person name="Henrissat B."/>
            <person name="Eichinger L."/>
            <person name="Rivero F."/>
            <person name="Putnam N.H."/>
            <person name="West C.M."/>
            <person name="Loomis W.F."/>
            <person name="Chisholm R.L."/>
            <person name="Shaulsky G."/>
            <person name="Strassmann J.E."/>
            <person name="Queller D.C."/>
            <person name="Kuspa A."/>
            <person name="Grigoriev I.V."/>
        </authorList>
    </citation>
    <scope>NUCLEOTIDE SEQUENCE [LARGE SCALE GENOMIC DNA]</scope>
    <source>
        <strain evidence="10">QSDP1</strain>
    </source>
</reference>
<dbReference type="OMA" id="EVEKHAY"/>
<dbReference type="RefSeq" id="XP_003292615.1">
    <property type="nucleotide sequence ID" value="XM_003292567.1"/>
</dbReference>
<dbReference type="CDD" id="cd20069">
    <property type="entry name" value="5TM_Oxa1-like"/>
    <property type="match status" value="1"/>
</dbReference>
<dbReference type="AlphaFoldDB" id="F0ZYX3"/>
<feature type="transmembrane region" description="Helical" evidence="7">
    <location>
        <begin position="198"/>
        <end position="218"/>
    </location>
</feature>
<keyword evidence="3 7" id="KW-1133">Transmembrane helix</keyword>